<keyword evidence="4" id="KW-1185">Reference proteome</keyword>
<protein>
    <submittedName>
        <fullName evidence="2">Uncharacterized protein</fullName>
    </submittedName>
</protein>
<comment type="caution">
    <text evidence="2">The sequence shown here is derived from an EMBL/GenBank/DDBJ whole genome shotgun (WGS) entry which is preliminary data.</text>
</comment>
<dbReference type="PROSITE" id="PS51257">
    <property type="entry name" value="PROKAR_LIPOPROTEIN"/>
    <property type="match status" value="1"/>
</dbReference>
<accession>A0A1M6UN75</accession>
<gene>
    <name evidence="1" type="ORF">SAMN04487891_11367</name>
    <name evidence="2" type="ORF">SAMN05216293_1699</name>
</gene>
<dbReference type="Proteomes" id="UP000198940">
    <property type="component" value="Unassembled WGS sequence"/>
</dbReference>
<evidence type="ECO:0000313" key="1">
    <source>
        <dbReference type="EMBL" id="SFC54505.1"/>
    </source>
</evidence>
<name>A0A1M6UN75_9FLAO</name>
<dbReference type="Proteomes" id="UP000184031">
    <property type="component" value="Unassembled WGS sequence"/>
</dbReference>
<evidence type="ECO:0000313" key="2">
    <source>
        <dbReference type="EMBL" id="SHK70725.1"/>
    </source>
</evidence>
<evidence type="ECO:0000313" key="3">
    <source>
        <dbReference type="Proteomes" id="UP000184031"/>
    </source>
</evidence>
<reference evidence="2 3" key="1">
    <citation type="submission" date="2016-11" db="EMBL/GenBank/DDBJ databases">
        <authorList>
            <person name="Varghese N."/>
            <person name="Submissions S."/>
        </authorList>
    </citation>
    <scope>NUCLEOTIDE SEQUENCE [LARGE SCALE GENOMIC DNA]</scope>
    <source>
        <strain evidence="2 3">CGMCC 1.12174</strain>
        <strain evidence="1 4">DSM 26351</strain>
    </source>
</reference>
<dbReference type="AlphaFoldDB" id="A0A1M6UN75"/>
<dbReference type="EMBL" id="FOKU01000013">
    <property type="protein sequence ID" value="SFC54505.1"/>
    <property type="molecule type" value="Genomic_DNA"/>
</dbReference>
<dbReference type="STRING" id="1055723.SAMN05216293_1699"/>
<sequence>MKSNPMKNTHIHFLLILLVNLFLLGCSKSDNGPDGVASDYYFRFKVDGTQVSYKFTPDTQINLTGIIDHDNESGLHAVNIAGIDNIFETTLTNRLTIFLGDSNSFTTGTSYTNIEGQGDSTPDSLFSMGYFDEEGNLYSAGLNSTPTPLYDLATVQFTEITDSHISGSFSGVLKWYDTNGGTVDLVGSVIISEGTFKVPRY</sequence>
<proteinExistence type="predicted"/>
<evidence type="ECO:0000313" key="4">
    <source>
        <dbReference type="Proteomes" id="UP000198940"/>
    </source>
</evidence>
<organism evidence="2 3">
    <name type="scientific">Flagellimonas taeanensis</name>
    <dbReference type="NCBI Taxonomy" id="1005926"/>
    <lineage>
        <taxon>Bacteria</taxon>
        <taxon>Pseudomonadati</taxon>
        <taxon>Bacteroidota</taxon>
        <taxon>Flavobacteriia</taxon>
        <taxon>Flavobacteriales</taxon>
        <taxon>Flavobacteriaceae</taxon>
        <taxon>Flagellimonas</taxon>
    </lineage>
</organism>
<dbReference type="EMBL" id="FRAT01000004">
    <property type="protein sequence ID" value="SHK70725.1"/>
    <property type="molecule type" value="Genomic_DNA"/>
</dbReference>